<reference evidence="2" key="1">
    <citation type="journal article" date="2020" name="Mol. Plant Microbe Interact.">
        <title>Genome Sequence of the Biocontrol Agent Coniothyrium minitans strain Conio (IMI 134523).</title>
        <authorList>
            <person name="Patel D."/>
            <person name="Shittu T.A."/>
            <person name="Baroncelli R."/>
            <person name="Muthumeenakshi S."/>
            <person name="Osborne T.H."/>
            <person name="Janganan T.K."/>
            <person name="Sreenivasaprasad S."/>
        </authorList>
    </citation>
    <scope>NUCLEOTIDE SEQUENCE</scope>
    <source>
        <strain evidence="2">Conio</strain>
    </source>
</reference>
<feature type="compositionally biased region" description="Basic and acidic residues" evidence="1">
    <location>
        <begin position="34"/>
        <end position="44"/>
    </location>
</feature>
<proteinExistence type="predicted"/>
<protein>
    <submittedName>
        <fullName evidence="2">Uncharacterized protein</fullName>
    </submittedName>
</protein>
<feature type="region of interest" description="Disordered" evidence="1">
    <location>
        <begin position="83"/>
        <end position="109"/>
    </location>
</feature>
<dbReference type="AlphaFoldDB" id="A0A9P6GCF0"/>
<dbReference type="OrthoDB" id="10459089at2759"/>
<dbReference type="EMBL" id="WJXW01000009">
    <property type="protein sequence ID" value="KAF9733142.1"/>
    <property type="molecule type" value="Genomic_DNA"/>
</dbReference>
<evidence type="ECO:0000313" key="2">
    <source>
        <dbReference type="EMBL" id="KAF9733142.1"/>
    </source>
</evidence>
<organism evidence="2 3">
    <name type="scientific">Paraphaeosphaeria minitans</name>
    <dbReference type="NCBI Taxonomy" id="565426"/>
    <lineage>
        <taxon>Eukaryota</taxon>
        <taxon>Fungi</taxon>
        <taxon>Dikarya</taxon>
        <taxon>Ascomycota</taxon>
        <taxon>Pezizomycotina</taxon>
        <taxon>Dothideomycetes</taxon>
        <taxon>Pleosporomycetidae</taxon>
        <taxon>Pleosporales</taxon>
        <taxon>Massarineae</taxon>
        <taxon>Didymosphaeriaceae</taxon>
        <taxon>Paraphaeosphaeria</taxon>
    </lineage>
</organism>
<comment type="caution">
    <text evidence="2">The sequence shown here is derived from an EMBL/GenBank/DDBJ whole genome shotgun (WGS) entry which is preliminary data.</text>
</comment>
<name>A0A9P6GCF0_9PLEO</name>
<evidence type="ECO:0000256" key="1">
    <source>
        <dbReference type="SAM" id="MobiDB-lite"/>
    </source>
</evidence>
<keyword evidence="3" id="KW-1185">Reference proteome</keyword>
<accession>A0A9P6GCF0</accession>
<evidence type="ECO:0000313" key="3">
    <source>
        <dbReference type="Proteomes" id="UP000756921"/>
    </source>
</evidence>
<sequence>MGKVAEDDADAELETEEVLELLDGTSTPEVADGLGKDTVNRVDSADEPAGAEVGTSGRLVTVEDVPEGPPDELGTLIEEAVDGTFDGPPGVTAEGESSMVLNDTGGSNDDETEAVVGALGFELGGTDEDAPGADPNEMTTGVPGEPELCSALVMEVLEGIPDGRPGLCVSCRAPLDVDGLSHV</sequence>
<dbReference type="Proteomes" id="UP000756921">
    <property type="component" value="Unassembled WGS sequence"/>
</dbReference>
<feature type="region of interest" description="Disordered" evidence="1">
    <location>
        <begin position="23"/>
        <end position="68"/>
    </location>
</feature>
<gene>
    <name evidence="2" type="ORF">PMIN01_08825</name>
</gene>